<dbReference type="AlphaFoldDB" id="A0A0K1EHU0"/>
<dbReference type="InterPro" id="IPR003615">
    <property type="entry name" value="HNH_nuc"/>
</dbReference>
<name>A0A0K1EHU0_CHOCO</name>
<keyword evidence="3" id="KW-1185">Reference proteome</keyword>
<keyword evidence="1" id="KW-0732">Signal</keyword>
<dbReference type="Proteomes" id="UP000067626">
    <property type="component" value="Chromosome"/>
</dbReference>
<evidence type="ECO:0000313" key="3">
    <source>
        <dbReference type="Proteomes" id="UP000067626"/>
    </source>
</evidence>
<organism evidence="2 3">
    <name type="scientific">Chondromyces crocatus</name>
    <dbReference type="NCBI Taxonomy" id="52"/>
    <lineage>
        <taxon>Bacteria</taxon>
        <taxon>Pseudomonadati</taxon>
        <taxon>Myxococcota</taxon>
        <taxon>Polyangia</taxon>
        <taxon>Polyangiales</taxon>
        <taxon>Polyangiaceae</taxon>
        <taxon>Chondromyces</taxon>
    </lineage>
</organism>
<dbReference type="PATRIC" id="fig|52.7.peg.4728"/>
<evidence type="ECO:0000313" key="2">
    <source>
        <dbReference type="EMBL" id="AKT40143.1"/>
    </source>
</evidence>
<dbReference type="CDD" id="cd00085">
    <property type="entry name" value="HNHc"/>
    <property type="match status" value="1"/>
</dbReference>
<evidence type="ECO:0008006" key="4">
    <source>
        <dbReference type="Google" id="ProtNLM"/>
    </source>
</evidence>
<gene>
    <name evidence="2" type="ORF">CMC5_042960</name>
</gene>
<dbReference type="PROSITE" id="PS51257">
    <property type="entry name" value="PROKAR_LIPOPROTEIN"/>
    <property type="match status" value="1"/>
</dbReference>
<dbReference type="RefSeq" id="WP_156338762.1">
    <property type="nucleotide sequence ID" value="NZ_CP012159.1"/>
</dbReference>
<protein>
    <recommendedName>
        <fullName evidence="4">HNH nuclease domain-containing protein</fullName>
    </recommendedName>
</protein>
<dbReference type="EMBL" id="CP012159">
    <property type="protein sequence ID" value="AKT40143.1"/>
    <property type="molecule type" value="Genomic_DNA"/>
</dbReference>
<dbReference type="KEGG" id="ccro:CMC5_042960"/>
<reference evidence="2 3" key="1">
    <citation type="submission" date="2015-07" db="EMBL/GenBank/DDBJ databases">
        <title>Genome analysis of myxobacterium Chondromyces crocatus Cm c5 reveals a high potential for natural compound synthesis and the genetic basis for the loss of fruiting body formation.</title>
        <authorList>
            <person name="Zaburannyi N."/>
            <person name="Bunk B."/>
            <person name="Maier J."/>
            <person name="Overmann J."/>
            <person name="Mueller R."/>
        </authorList>
    </citation>
    <scope>NUCLEOTIDE SEQUENCE [LARGE SCALE GENOMIC DNA]</scope>
    <source>
        <strain evidence="2 3">Cm c5</strain>
    </source>
</reference>
<evidence type="ECO:0000256" key="1">
    <source>
        <dbReference type="SAM" id="SignalP"/>
    </source>
</evidence>
<feature type="chain" id="PRO_5005459483" description="HNH nuclease domain-containing protein" evidence="1">
    <location>
        <begin position="24"/>
        <end position="220"/>
    </location>
</feature>
<sequence length="220" mass="24088">MLPDAKRMRLTQLFFAIGLFACACGGSTHDGLTAIEQSLSSSERSASRTDETYSLTEGDLVLMQHMAVDLLERGDRIALDLAAAQDAYHRAAAAYGAASGAFEESARNYRIAADRYREVTAIIIVAAGSDLFLRGVCGRAMSTSKYRKTLQKEGVDLKGKDIDHIIPRSRGGLDMPWNYNPLDASINRSLKANGMWWKLTNFPLTTLNALAKHATQLLLC</sequence>
<accession>A0A0K1EHU0</accession>
<proteinExistence type="predicted"/>
<feature type="signal peptide" evidence="1">
    <location>
        <begin position="1"/>
        <end position="23"/>
    </location>
</feature>
<dbReference type="OrthoDB" id="9802901at2"/>